<dbReference type="InterPro" id="IPR011009">
    <property type="entry name" value="Kinase-like_dom_sf"/>
</dbReference>
<dbReference type="GO" id="GO:0016740">
    <property type="term" value="F:transferase activity"/>
    <property type="evidence" value="ECO:0007669"/>
    <property type="project" value="UniProtKB-KW"/>
</dbReference>
<dbReference type="Proteomes" id="UP001596481">
    <property type="component" value="Unassembled WGS sequence"/>
</dbReference>
<accession>A0ABD5ZCL6</accession>
<dbReference type="EMBL" id="JBHTAA010000001">
    <property type="protein sequence ID" value="MFC7202949.1"/>
    <property type="molecule type" value="Genomic_DNA"/>
</dbReference>
<evidence type="ECO:0000313" key="3">
    <source>
        <dbReference type="Proteomes" id="UP001596481"/>
    </source>
</evidence>
<dbReference type="Pfam" id="PF01636">
    <property type="entry name" value="APH"/>
    <property type="match status" value="1"/>
</dbReference>
<proteinExistence type="predicted"/>
<feature type="domain" description="Aminoglycoside phosphotransferase" evidence="1">
    <location>
        <begin position="44"/>
        <end position="261"/>
    </location>
</feature>
<dbReference type="AlphaFoldDB" id="A0ABD5ZCL6"/>
<name>A0ABD5ZCL6_9EURY</name>
<sequence>MTNEDSTPDRSDVVRVLRDLDSLPGHDESPPREWTIESASTGYNEVYVCTPPNSNEPKVVVKFATYSTRGHFRAGVAAYRLLDAYTDLSVPTLYGVELDGEATPPAIVMEFLPGESLAEGFLDTARVTNPDAVRLVGEIIAASATIPDHATEDYGYIRDHERRPSGPCAVGNYDDCRSWFLDYAAQLYSNPPEHEALQSAVPEVRSYLRANADRLPKTPTQSVVVTDFSPENLLSSDGTPPTSLDGVTGIIDLERAKLAPAEFAAVNVEYLLTRFVSDTSAVKEALYDPLPFSAEMPARDLYRLIAMGRSVGGLPHWYEPGSGTFEERGNAIASEIEEMLD</sequence>
<dbReference type="EC" id="2.7.1.-" evidence="2"/>
<comment type="caution">
    <text evidence="2">The sequence shown here is derived from an EMBL/GenBank/DDBJ whole genome shotgun (WGS) entry which is preliminary data.</text>
</comment>
<dbReference type="PANTHER" id="PTHR21310">
    <property type="entry name" value="AMINOGLYCOSIDE PHOSPHOTRANSFERASE-RELATED-RELATED"/>
    <property type="match status" value="1"/>
</dbReference>
<keyword evidence="3" id="KW-1185">Reference proteome</keyword>
<keyword evidence="2" id="KW-0808">Transferase</keyword>
<protein>
    <submittedName>
        <fullName evidence="2">Aminoglycoside phosphotransferase family protein</fullName>
        <ecNumber evidence="2">2.7.1.-</ecNumber>
    </submittedName>
</protein>
<dbReference type="SUPFAM" id="SSF56112">
    <property type="entry name" value="Protein kinase-like (PK-like)"/>
    <property type="match status" value="1"/>
</dbReference>
<dbReference type="InterPro" id="IPR002575">
    <property type="entry name" value="Aminoglycoside_PTrfase"/>
</dbReference>
<dbReference type="InterPro" id="IPR051678">
    <property type="entry name" value="AGP_Transferase"/>
</dbReference>
<organism evidence="2 3">
    <name type="scientific">Haloferax namakaokahaiae</name>
    <dbReference type="NCBI Taxonomy" id="1748331"/>
    <lineage>
        <taxon>Archaea</taxon>
        <taxon>Methanobacteriati</taxon>
        <taxon>Methanobacteriota</taxon>
        <taxon>Stenosarchaea group</taxon>
        <taxon>Halobacteria</taxon>
        <taxon>Halobacteriales</taxon>
        <taxon>Haloferacaceae</taxon>
        <taxon>Haloferax</taxon>
    </lineage>
</organism>
<gene>
    <name evidence="2" type="ORF">ACFQJC_05450</name>
</gene>
<dbReference type="PANTHER" id="PTHR21310:SF59">
    <property type="entry name" value="AMINOGLYCOSIDE PHOSPHOTRANSFERASE DOMAIN-CONTAINING PROTEIN"/>
    <property type="match status" value="1"/>
</dbReference>
<evidence type="ECO:0000259" key="1">
    <source>
        <dbReference type="Pfam" id="PF01636"/>
    </source>
</evidence>
<reference evidence="2 3" key="1">
    <citation type="journal article" date="2019" name="Int. J. Syst. Evol. Microbiol.">
        <title>The Global Catalogue of Microorganisms (GCM) 10K type strain sequencing project: providing services to taxonomists for standard genome sequencing and annotation.</title>
        <authorList>
            <consortium name="The Broad Institute Genomics Platform"/>
            <consortium name="The Broad Institute Genome Sequencing Center for Infectious Disease"/>
            <person name="Wu L."/>
            <person name="Ma J."/>
        </authorList>
    </citation>
    <scope>NUCLEOTIDE SEQUENCE [LARGE SCALE GENOMIC DNA]</scope>
    <source>
        <strain evidence="2 3">DSM 29988</strain>
    </source>
</reference>
<evidence type="ECO:0000313" key="2">
    <source>
        <dbReference type="EMBL" id="MFC7202949.1"/>
    </source>
</evidence>
<dbReference type="RefSeq" id="WP_390222234.1">
    <property type="nucleotide sequence ID" value="NZ_JBHTAA010000001.1"/>
</dbReference>